<dbReference type="InterPro" id="IPR031325">
    <property type="entry name" value="RHS_repeat"/>
</dbReference>
<dbReference type="PANTHER" id="PTHR32305">
    <property type="match status" value="1"/>
</dbReference>
<dbReference type="PANTHER" id="PTHR32305:SF15">
    <property type="entry name" value="PROTEIN RHSA-RELATED"/>
    <property type="match status" value="1"/>
</dbReference>
<dbReference type="Pfam" id="PF20148">
    <property type="entry name" value="DUF6531"/>
    <property type="match status" value="1"/>
</dbReference>
<accession>A0A125G5H2</accession>
<evidence type="ECO:0000256" key="1">
    <source>
        <dbReference type="ARBA" id="ARBA00022737"/>
    </source>
</evidence>
<evidence type="ECO:0000259" key="3">
    <source>
        <dbReference type="Pfam" id="PF25023"/>
    </source>
</evidence>
<keyword evidence="1" id="KW-0677">Repeat</keyword>
<gene>
    <name evidence="4" type="ORF">WL73_29110</name>
</gene>
<feature type="domain" description="DUF6531" evidence="2">
    <location>
        <begin position="290"/>
        <end position="345"/>
    </location>
</feature>
<evidence type="ECO:0000313" key="5">
    <source>
        <dbReference type="Proteomes" id="UP000062998"/>
    </source>
</evidence>
<feature type="domain" description="Teneurin-like YD-shell" evidence="3">
    <location>
        <begin position="694"/>
        <end position="886"/>
    </location>
</feature>
<comment type="caution">
    <text evidence="4">The sequence shown here is derived from an EMBL/GenBank/DDBJ whole genome shotgun (WGS) entry which is preliminary data.</text>
</comment>
<proteinExistence type="predicted"/>
<dbReference type="InterPro" id="IPR022385">
    <property type="entry name" value="Rhs_assc_core"/>
</dbReference>
<dbReference type="SUPFAM" id="SSF69304">
    <property type="entry name" value="Tricorn protease N-terminal domain"/>
    <property type="match status" value="1"/>
</dbReference>
<protein>
    <submittedName>
        <fullName evidence="4">Type IV secretion protein Rhs</fullName>
    </submittedName>
</protein>
<dbReference type="InterPro" id="IPR045351">
    <property type="entry name" value="DUF6531"/>
</dbReference>
<dbReference type="InterPro" id="IPR050708">
    <property type="entry name" value="T6SS_VgrG/RHS"/>
</dbReference>
<dbReference type="InterPro" id="IPR006530">
    <property type="entry name" value="YD"/>
</dbReference>
<evidence type="ECO:0000313" key="4">
    <source>
        <dbReference type="EMBL" id="KWD92919.1"/>
    </source>
</evidence>
<dbReference type="NCBIfam" id="TIGR01643">
    <property type="entry name" value="YD_repeat_2x"/>
    <property type="match status" value="10"/>
</dbReference>
<reference evidence="4 5" key="1">
    <citation type="submission" date="2015-11" db="EMBL/GenBank/DDBJ databases">
        <title>Expanding the genomic diversity of Burkholderia species for the development of highly accurate diagnostics.</title>
        <authorList>
            <person name="Sahl J."/>
            <person name="Keim P."/>
            <person name="Wagner D."/>
        </authorList>
    </citation>
    <scope>NUCLEOTIDE SEQUENCE [LARGE SCALE GENOMIC DNA]</scope>
    <source>
        <strain evidence="4 5">MSMB2167WGS</strain>
    </source>
</reference>
<dbReference type="InterPro" id="IPR056823">
    <property type="entry name" value="TEN-like_YD-shell"/>
</dbReference>
<dbReference type="CDD" id="cd14740">
    <property type="entry name" value="PAAR_4"/>
    <property type="match status" value="2"/>
</dbReference>
<evidence type="ECO:0000259" key="2">
    <source>
        <dbReference type="Pfam" id="PF20148"/>
    </source>
</evidence>
<dbReference type="Gene3D" id="2.180.10.10">
    <property type="entry name" value="RHS repeat-associated core"/>
    <property type="match status" value="3"/>
</dbReference>
<dbReference type="Proteomes" id="UP000062998">
    <property type="component" value="Unassembled WGS sequence"/>
</dbReference>
<dbReference type="EMBL" id="LPIX01000105">
    <property type="protein sequence ID" value="KWD92919.1"/>
    <property type="molecule type" value="Genomic_DNA"/>
</dbReference>
<organism evidence="4 5">
    <name type="scientific">Burkholderia ubonensis</name>
    <dbReference type="NCBI Taxonomy" id="101571"/>
    <lineage>
        <taxon>Bacteria</taxon>
        <taxon>Pseudomonadati</taxon>
        <taxon>Pseudomonadota</taxon>
        <taxon>Betaproteobacteria</taxon>
        <taxon>Burkholderiales</taxon>
        <taxon>Burkholderiaceae</taxon>
        <taxon>Burkholderia</taxon>
        <taxon>Burkholderia cepacia complex</taxon>
    </lineage>
</organism>
<dbReference type="Pfam" id="PF05593">
    <property type="entry name" value="RHS_repeat"/>
    <property type="match status" value="4"/>
</dbReference>
<dbReference type="NCBIfam" id="TIGR03696">
    <property type="entry name" value="Rhs_assc_core"/>
    <property type="match status" value="1"/>
</dbReference>
<name>A0A125G5H2_9BURK</name>
<dbReference type="OrthoDB" id="5445630at2"/>
<dbReference type="Pfam" id="PF25023">
    <property type="entry name" value="TEN_YD-shell"/>
    <property type="match status" value="1"/>
</dbReference>
<sequence>MALLAVKHLDPLVGVDVHSVLVTPGTPPVFLPHPHVGFMLDLREYVEAAKGVIGSIAMTIIEEKVTEYIADHPDEVKKLEQKLDDVAGAIGGKLPDIEDNPIVGEVVSLAREGKKLQDRIGNDLGSNVGAGGSSGRPIFVNGLLRATAGTHAYHVPGLHFPLGESFVPPPADPEPSNDAESYMGSRTVLANNDPMSFMALPALSCWSIGLEPPGHNGAHTERIYPSMPSSVMLPIPAGRPVLVGGPPIMNMAVAAKGLFNAFRGSKWAKALADKLHLKPGFLRCNVLHAEPVDAITGEVVVQQHDFTISGRLPLVWNRHYASHDTRRGAVGVGWQTPADIRLDLVRYEPAVGAVARFPDHSTAFDAIPDEDGWAARRHDWQHGHALYRRDGLMVLRTREGIEYAFAWPKHRQHAASALADDATGTLPVERMSDLNGNAWGFERDQDWGLVRVIELKAGEPTGRIVACDVEAGGQHGTGAKTELPLTGLTLIADGHAHPLVGYEHDRNGNLVAVRDAMGQPRRFEYADGHRMVRHTSARGISFRYSHRLHEDGVWRVDRAWGDNGLLDYRFVYDVAHRETRITDSLGHATILQSDERGMPVARIDRLGGVTSYRYDTQGRTSAEADPVGRTTTWAYDAYGNLLAQTLADGSVVEVAYDAHHHPVSVSAPGGRQWRYEWDERGKLLAQSTPTGALMRYEYDRHGQLVAHAGPRGAVTRFDYDRDGNLAAVTDALGQSARYTHDARANIVRVIDALEQASHYEYDRNGNLTRAIEPGGQELLCSYDADGNLLRYRDPNGQVTHFEYSALGQVARRLTPDGSVVEYRYDTEEQLVGVVNERGELYRLTRDALGRVVEEVDYWGQSRRHEYGATGQLLRSSDPRGQVIDYETDVLGRILSKRVADSRQPDGMRTETFSYDRSGNLIAAENPDGRIERVYDAAGRVVTERCGDDFEIANVYGLDGDRLERTTRLFDAGTAIERVTRYGYDALDRVASIAIDDEPPLVFERDVLGRIRTERFGSALRRELSYTADRLLVRQTLLRVDDPLFAREYAYDANGDMIGRRDTGAGDDRFRYDPAGRLTEHLDSTGCLRRFACDRAGDRLATRIREGNATRDVFGSGARVETWRREGGCDDAYLAFDRIGNLVCKQDRERDMTLQWDGDGLLIETCVTRPVQIESGQDGGLLQVRTRYSYDALRRRTKKVSQIRLGAGGANDEWPDASAPTSTTRFFWDGDALISALTRSDRQFDLLLARATDGGSEAADSLVEHQEWVCYPGTSHPLAWLRETLPADGAGDLAAPRRPTIHWLSTDPNGMPIRGDDLRHAASWLAVYAPWGALDWSASTPGIAQPLRFLGQYEDRETNLVYNRHRYYDPDAAQYVSIDPIGLSGGDNLYRYGKNPLGWVDPLGLSGVPTRRIQPYFGHPNPLIQAQVQAEVVDFLQKHPSLVTSGRSNIAVARLNDGSLSVLHGDQAAGHPEARLLRAHPGSVELLWSELQPCDMHNYYLNANKRMQIKDTPCQTIIDSSSGLKAVFYRIATGQTVPGGPTNTQRLQAFRSHAVNGDFR</sequence>
<dbReference type="RefSeq" id="WP_060327343.1">
    <property type="nucleotide sequence ID" value="NZ_LPIU01000068.1"/>
</dbReference>